<evidence type="ECO:0000313" key="7">
    <source>
        <dbReference type="EMBL" id="MBD3325247.1"/>
    </source>
</evidence>
<dbReference type="GO" id="GO:0004314">
    <property type="term" value="F:[acyl-carrier-protein] S-malonyltransferase activity"/>
    <property type="evidence" value="ECO:0007669"/>
    <property type="project" value="UniProtKB-EC"/>
</dbReference>
<dbReference type="Gene3D" id="3.40.366.10">
    <property type="entry name" value="Malonyl-Coenzyme A Acyl Carrier Protein, domain 2"/>
    <property type="match status" value="1"/>
</dbReference>
<gene>
    <name evidence="7" type="primary">fabD</name>
    <name evidence="7" type="ORF">GF339_11725</name>
</gene>
<feature type="domain" description="Malonyl-CoA:ACP transacylase (MAT)" evidence="6">
    <location>
        <begin position="7"/>
        <end position="308"/>
    </location>
</feature>
<dbReference type="NCBIfam" id="TIGR00128">
    <property type="entry name" value="fabD"/>
    <property type="match status" value="1"/>
</dbReference>
<evidence type="ECO:0000256" key="4">
    <source>
        <dbReference type="PIRNR" id="PIRNR000446"/>
    </source>
</evidence>
<evidence type="ECO:0000256" key="1">
    <source>
        <dbReference type="ARBA" id="ARBA00022679"/>
    </source>
</evidence>
<dbReference type="GO" id="GO:0005829">
    <property type="term" value="C:cytosol"/>
    <property type="evidence" value="ECO:0007669"/>
    <property type="project" value="TreeGrafter"/>
</dbReference>
<protein>
    <recommendedName>
        <fullName evidence="4">Malonyl CoA-acyl carrier protein transacylase</fullName>
        <ecNumber evidence="4">2.3.1.39</ecNumber>
    </recommendedName>
</protein>
<evidence type="ECO:0000313" key="8">
    <source>
        <dbReference type="Proteomes" id="UP000649604"/>
    </source>
</evidence>
<reference evidence="7" key="1">
    <citation type="submission" date="2019-11" db="EMBL/GenBank/DDBJ databases">
        <title>Microbial mats filling the niche in hypersaline microbial mats.</title>
        <authorList>
            <person name="Wong H.L."/>
            <person name="Macleod F.I."/>
            <person name="White R.A. III"/>
            <person name="Burns B.P."/>
        </authorList>
    </citation>
    <scope>NUCLEOTIDE SEQUENCE</scope>
    <source>
        <strain evidence="7">Rbin_158</strain>
    </source>
</reference>
<sequence>MAKVGVVFPGQGSQQVGMGKDLYDAYPVAKQTFEEANTALGFDIATLCFEGPEDELKLTTNTQPAIVTTSIAALRVLQEHASFDIDFVAGHSLGEYSALVCADAIDFADAVRTVCKRGEFMQEAVPVGTGTMAAIIGMNQEQVESLCQQVNRDDNIVTLANINSPGQYVISGHTNAVDEVVDLAKQQGAKRAIPLAVSAPFHSALMHPAAEKLDQVLQTITFKDLQIPLINNAEAALITSGDEARKSLVRQMYKAVQWEQSVRLMIDQGVTTFIEVGPGKVLSGLLRRIDKKMKGINVGDTDTLAKAVQVLQE</sequence>
<dbReference type="InterPro" id="IPR016036">
    <property type="entry name" value="Malonyl_transacylase_ACP-bd"/>
</dbReference>
<evidence type="ECO:0000256" key="5">
    <source>
        <dbReference type="PIRSR" id="PIRSR000446-1"/>
    </source>
</evidence>
<comment type="caution">
    <text evidence="7">The sequence shown here is derived from an EMBL/GenBank/DDBJ whole genome shotgun (WGS) entry which is preliminary data.</text>
</comment>
<dbReference type="PIRSF" id="PIRSF000446">
    <property type="entry name" value="Mct"/>
    <property type="match status" value="1"/>
</dbReference>
<keyword evidence="2 4" id="KW-0012">Acyltransferase</keyword>
<dbReference type="EC" id="2.3.1.39" evidence="4"/>
<comment type="catalytic activity">
    <reaction evidence="3 4">
        <text>holo-[ACP] + malonyl-CoA = malonyl-[ACP] + CoA</text>
        <dbReference type="Rhea" id="RHEA:41792"/>
        <dbReference type="Rhea" id="RHEA-COMP:9623"/>
        <dbReference type="Rhea" id="RHEA-COMP:9685"/>
        <dbReference type="ChEBI" id="CHEBI:57287"/>
        <dbReference type="ChEBI" id="CHEBI:57384"/>
        <dbReference type="ChEBI" id="CHEBI:64479"/>
        <dbReference type="ChEBI" id="CHEBI:78449"/>
        <dbReference type="EC" id="2.3.1.39"/>
    </reaction>
</comment>
<dbReference type="InterPro" id="IPR050858">
    <property type="entry name" value="Mal-CoA-ACP_Trans/PKS_FabD"/>
</dbReference>
<evidence type="ECO:0000256" key="3">
    <source>
        <dbReference type="ARBA" id="ARBA00048462"/>
    </source>
</evidence>
<dbReference type="InterPro" id="IPR024925">
    <property type="entry name" value="Malonyl_CoA-ACP_transAc"/>
</dbReference>
<dbReference type="GO" id="GO:0006633">
    <property type="term" value="P:fatty acid biosynthetic process"/>
    <property type="evidence" value="ECO:0007669"/>
    <property type="project" value="TreeGrafter"/>
</dbReference>
<dbReference type="InterPro" id="IPR001227">
    <property type="entry name" value="Ac_transferase_dom_sf"/>
</dbReference>
<dbReference type="InterPro" id="IPR014043">
    <property type="entry name" value="Acyl_transferase_dom"/>
</dbReference>
<accession>A0A9D5JVW2</accession>
<organism evidence="7 8">
    <name type="scientific">candidate division KSB3 bacterium</name>
    <dbReference type="NCBI Taxonomy" id="2044937"/>
    <lineage>
        <taxon>Bacteria</taxon>
        <taxon>candidate division KSB3</taxon>
    </lineage>
</organism>
<dbReference type="PANTHER" id="PTHR42681:SF1">
    <property type="entry name" value="MALONYL-COA-ACYL CARRIER PROTEIN TRANSACYLASE, MITOCHONDRIAL"/>
    <property type="match status" value="1"/>
</dbReference>
<dbReference type="InterPro" id="IPR016035">
    <property type="entry name" value="Acyl_Trfase/lysoPLipase"/>
</dbReference>
<dbReference type="SMART" id="SM00827">
    <property type="entry name" value="PKS_AT"/>
    <property type="match status" value="1"/>
</dbReference>
<dbReference type="Proteomes" id="UP000649604">
    <property type="component" value="Unassembled WGS sequence"/>
</dbReference>
<comment type="similarity">
    <text evidence="4">Belongs to the fabD family.</text>
</comment>
<dbReference type="AlphaFoldDB" id="A0A9D5JVW2"/>
<feature type="active site" evidence="5">
    <location>
        <position position="92"/>
    </location>
</feature>
<evidence type="ECO:0000259" key="6">
    <source>
        <dbReference type="SMART" id="SM00827"/>
    </source>
</evidence>
<dbReference type="SUPFAM" id="SSF52151">
    <property type="entry name" value="FabD/lysophospholipase-like"/>
    <property type="match status" value="1"/>
</dbReference>
<proteinExistence type="inferred from homology"/>
<dbReference type="PANTHER" id="PTHR42681">
    <property type="entry name" value="MALONYL-COA-ACYL CARRIER PROTEIN TRANSACYLASE, MITOCHONDRIAL"/>
    <property type="match status" value="1"/>
</dbReference>
<dbReference type="SUPFAM" id="SSF55048">
    <property type="entry name" value="Probable ACP-binding domain of malonyl-CoA ACP transacylase"/>
    <property type="match status" value="1"/>
</dbReference>
<dbReference type="InterPro" id="IPR004410">
    <property type="entry name" value="Malonyl_CoA-ACP_transAc_FabD"/>
</dbReference>
<keyword evidence="1 4" id="KW-0808">Transferase</keyword>
<name>A0A9D5JVW2_9BACT</name>
<dbReference type="FunFam" id="3.30.70.250:FF:000001">
    <property type="entry name" value="Malonyl CoA-acyl carrier protein transacylase"/>
    <property type="match status" value="1"/>
</dbReference>
<feature type="active site" evidence="5">
    <location>
        <position position="202"/>
    </location>
</feature>
<dbReference type="Gene3D" id="3.30.70.250">
    <property type="entry name" value="Malonyl-CoA ACP transacylase, ACP-binding"/>
    <property type="match status" value="1"/>
</dbReference>
<evidence type="ECO:0000256" key="2">
    <source>
        <dbReference type="ARBA" id="ARBA00023315"/>
    </source>
</evidence>
<dbReference type="Pfam" id="PF00698">
    <property type="entry name" value="Acyl_transf_1"/>
    <property type="match status" value="1"/>
</dbReference>
<dbReference type="EMBL" id="WJJP01000384">
    <property type="protein sequence ID" value="MBD3325247.1"/>
    <property type="molecule type" value="Genomic_DNA"/>
</dbReference>